<evidence type="ECO:0000313" key="2">
    <source>
        <dbReference type="Proteomes" id="UP001589605"/>
    </source>
</evidence>
<sequence>MSDCLSLYRDEEGRWKDRQTVLASFKVYLKAFPFMRLKMGVVHFFIYKGIKKTHQNSVLENFNVFLS</sequence>
<reference evidence="1 2" key="1">
    <citation type="submission" date="2024-09" db="EMBL/GenBank/DDBJ databases">
        <authorList>
            <person name="Sun Q."/>
            <person name="Mori K."/>
        </authorList>
    </citation>
    <scope>NUCLEOTIDE SEQUENCE [LARGE SCALE GENOMIC DNA]</scope>
    <source>
        <strain evidence="1 2">CECT 8286</strain>
    </source>
</reference>
<evidence type="ECO:0000313" key="1">
    <source>
        <dbReference type="EMBL" id="MFB9052385.1"/>
    </source>
</evidence>
<dbReference type="Proteomes" id="UP001589605">
    <property type="component" value="Unassembled WGS sequence"/>
</dbReference>
<keyword evidence="2" id="KW-1185">Reference proteome</keyword>
<dbReference type="RefSeq" id="WP_382381571.1">
    <property type="nucleotide sequence ID" value="NZ_JBHMEZ010000003.1"/>
</dbReference>
<name>A0ABV5EZ27_9FLAO</name>
<organism evidence="1 2">
    <name type="scientific">Formosa undariae</name>
    <dbReference type="NCBI Taxonomy" id="1325436"/>
    <lineage>
        <taxon>Bacteria</taxon>
        <taxon>Pseudomonadati</taxon>
        <taxon>Bacteroidota</taxon>
        <taxon>Flavobacteriia</taxon>
        <taxon>Flavobacteriales</taxon>
        <taxon>Flavobacteriaceae</taxon>
        <taxon>Formosa</taxon>
    </lineage>
</organism>
<comment type="caution">
    <text evidence="1">The sequence shown here is derived from an EMBL/GenBank/DDBJ whole genome shotgun (WGS) entry which is preliminary data.</text>
</comment>
<gene>
    <name evidence="1" type="ORF">ACFFVB_04765</name>
</gene>
<accession>A0ABV5EZ27</accession>
<dbReference type="EMBL" id="JBHMEZ010000003">
    <property type="protein sequence ID" value="MFB9052385.1"/>
    <property type="molecule type" value="Genomic_DNA"/>
</dbReference>
<proteinExistence type="predicted"/>
<protein>
    <submittedName>
        <fullName evidence="1">Uncharacterized protein</fullName>
    </submittedName>
</protein>